<feature type="region of interest" description="Disordered" evidence="2">
    <location>
        <begin position="347"/>
        <end position="382"/>
    </location>
</feature>
<dbReference type="InterPro" id="IPR021848">
    <property type="entry name" value="HODM_asu-like"/>
</dbReference>
<evidence type="ECO:0000313" key="4">
    <source>
        <dbReference type="Proteomes" id="UP001189429"/>
    </source>
</evidence>
<evidence type="ECO:0000256" key="2">
    <source>
        <dbReference type="SAM" id="MobiDB-lite"/>
    </source>
</evidence>
<reference evidence="3" key="1">
    <citation type="submission" date="2023-10" db="EMBL/GenBank/DDBJ databases">
        <authorList>
            <person name="Chen Y."/>
            <person name="Shah S."/>
            <person name="Dougan E. K."/>
            <person name="Thang M."/>
            <person name="Chan C."/>
        </authorList>
    </citation>
    <scope>NUCLEOTIDE SEQUENCE [LARGE SCALE GENOMIC DNA]</scope>
</reference>
<accession>A0ABN9QWC3</accession>
<dbReference type="EMBL" id="CAUYUJ010004080">
    <property type="protein sequence ID" value="CAK0808054.1"/>
    <property type="molecule type" value="Genomic_DNA"/>
</dbReference>
<dbReference type="PANTHER" id="PTHR34598">
    <property type="entry name" value="BLL6449 PROTEIN"/>
    <property type="match status" value="1"/>
</dbReference>
<name>A0ABN9QWC3_9DINO</name>
<evidence type="ECO:0000256" key="1">
    <source>
        <dbReference type="ARBA" id="ARBA00023604"/>
    </source>
</evidence>
<dbReference type="Pfam" id="PF11927">
    <property type="entry name" value="HODM_asu-like"/>
    <property type="match status" value="1"/>
</dbReference>
<protein>
    <submittedName>
        <fullName evidence="3">Uncharacterized protein</fullName>
    </submittedName>
</protein>
<dbReference type="Proteomes" id="UP001189429">
    <property type="component" value="Unassembled WGS sequence"/>
</dbReference>
<sequence length="478" mass="52716">MASAAGKTRFRVIWFGVQGILNIRGQTDCWLDVDREYCRTVEMKRLVLSSLGNAEEKPEDFVLLVPEGAIASTRHGGDRGGRAGSVPTGAADQSGQRKYVMAAHAVCFPDRWSPEAKMGKTVDEIHTSVPHYTATISTAVDGFLRNRLKVGDRAYIRFNYTFQEGGNLLIDAGAPQQCFCAAQGPFEIFLYVGRYINQPDRGDTVDECVPTPTLMHDGRLLRPPASLHDAGFALERCPTSVRNFRDDDEVVRSYYPEMRELIKRASGATRVMIFDHTVRNTASTSLNAQAGGTAAPVPRVHCDYTADGAPRRLMQFADDGVYSHLRQRKLVRADIEQLADQRFMPPADRQRVAQHPGNARGASPARGVRHEDGAQGGLLPLRAAVPRPDGRELLPEVEQGAPVVLLPADGQGRRVPRLQGLRQAGGRAALRVPHGVRRPPHHARVPGTREHRDSCHRLLHRGRDLSRLSLALCRPRGV</sequence>
<gene>
    <name evidence="3" type="ORF">PCOR1329_LOCUS13754</name>
</gene>
<proteinExistence type="inferred from homology"/>
<comment type="similarity">
    <text evidence="1">Belongs to the asaB hydroxylase/desaturase family.</text>
</comment>
<keyword evidence="4" id="KW-1185">Reference proteome</keyword>
<organism evidence="3 4">
    <name type="scientific">Prorocentrum cordatum</name>
    <dbReference type="NCBI Taxonomy" id="2364126"/>
    <lineage>
        <taxon>Eukaryota</taxon>
        <taxon>Sar</taxon>
        <taxon>Alveolata</taxon>
        <taxon>Dinophyceae</taxon>
        <taxon>Prorocentrales</taxon>
        <taxon>Prorocentraceae</taxon>
        <taxon>Prorocentrum</taxon>
    </lineage>
</organism>
<evidence type="ECO:0000313" key="3">
    <source>
        <dbReference type="EMBL" id="CAK0808054.1"/>
    </source>
</evidence>
<dbReference type="PANTHER" id="PTHR34598:SF3">
    <property type="entry name" value="OXIDOREDUCTASE AN1597"/>
    <property type="match status" value="1"/>
</dbReference>
<comment type="caution">
    <text evidence="3">The sequence shown here is derived from an EMBL/GenBank/DDBJ whole genome shotgun (WGS) entry which is preliminary data.</text>
</comment>
<dbReference type="InterPro" id="IPR044053">
    <property type="entry name" value="AsaB-like"/>
</dbReference>
<dbReference type="NCBIfam" id="NF041278">
    <property type="entry name" value="CmcJ_NvfI_EfuI"/>
    <property type="match status" value="1"/>
</dbReference>